<dbReference type="SUPFAM" id="SSF48576">
    <property type="entry name" value="Terpenoid synthases"/>
    <property type="match status" value="1"/>
</dbReference>
<reference evidence="5" key="1">
    <citation type="journal article" date="2019" name="G3 (Bethesda)">
        <title>Genome Assemblies of Two Rare Opportunistic Yeast Pathogens: Diutina rugosa (syn. Candida rugosa) and Trichomonascus ciferrii (syn. Candida ciferrii).</title>
        <authorList>
            <person name="Mixao V."/>
            <person name="Saus E."/>
            <person name="Hansen A.P."/>
            <person name="Lass-Florl C."/>
            <person name="Gabaldon T."/>
        </authorList>
    </citation>
    <scope>NUCLEOTIDE SEQUENCE</scope>
    <source>
        <strain evidence="5">CBS 4856</strain>
    </source>
</reference>
<evidence type="ECO:0000256" key="3">
    <source>
        <dbReference type="ARBA" id="ARBA00022842"/>
    </source>
</evidence>
<gene>
    <name evidence="5" type="ORF">TRICI_000156</name>
</gene>
<evidence type="ECO:0000256" key="2">
    <source>
        <dbReference type="ARBA" id="ARBA00022723"/>
    </source>
</evidence>
<dbReference type="InterPro" id="IPR033749">
    <property type="entry name" value="Polyprenyl_synt_CS"/>
</dbReference>
<dbReference type="EMBL" id="SWFS01000014">
    <property type="protein sequence ID" value="KAA8917717.1"/>
    <property type="molecule type" value="Genomic_DNA"/>
</dbReference>
<keyword evidence="6" id="KW-1185">Reference proteome</keyword>
<name>A0A642VEB5_9ASCO</name>
<dbReference type="CDD" id="cd00685">
    <property type="entry name" value="Trans_IPPS_HT"/>
    <property type="match status" value="1"/>
</dbReference>
<dbReference type="Gene3D" id="1.10.600.10">
    <property type="entry name" value="Farnesyl Diphosphate Synthase"/>
    <property type="match status" value="1"/>
</dbReference>
<dbReference type="GO" id="GO:0004659">
    <property type="term" value="F:prenyltransferase activity"/>
    <property type="evidence" value="ECO:0007669"/>
    <property type="project" value="InterPro"/>
</dbReference>
<dbReference type="OrthoDB" id="6921389at2759"/>
<comment type="similarity">
    <text evidence="4">Belongs to the FPP/GGPP synthase family.</text>
</comment>
<dbReference type="SFLD" id="SFLDS00005">
    <property type="entry name" value="Isoprenoid_Synthase_Type_I"/>
    <property type="match status" value="1"/>
</dbReference>
<evidence type="ECO:0000313" key="6">
    <source>
        <dbReference type="Proteomes" id="UP000761534"/>
    </source>
</evidence>
<keyword evidence="1 4" id="KW-0808">Transferase</keyword>
<proteinExistence type="inferred from homology"/>
<organism evidence="5 6">
    <name type="scientific">Trichomonascus ciferrii</name>
    <dbReference type="NCBI Taxonomy" id="44093"/>
    <lineage>
        <taxon>Eukaryota</taxon>
        <taxon>Fungi</taxon>
        <taxon>Dikarya</taxon>
        <taxon>Ascomycota</taxon>
        <taxon>Saccharomycotina</taxon>
        <taxon>Dipodascomycetes</taxon>
        <taxon>Dipodascales</taxon>
        <taxon>Trichomonascaceae</taxon>
        <taxon>Trichomonascus</taxon>
        <taxon>Trichomonascus ciferrii complex</taxon>
    </lineage>
</organism>
<dbReference type="Pfam" id="PF00348">
    <property type="entry name" value="polyprenyl_synt"/>
    <property type="match status" value="1"/>
</dbReference>
<dbReference type="PANTHER" id="PTHR12001">
    <property type="entry name" value="GERANYLGERANYL PYROPHOSPHATE SYNTHASE"/>
    <property type="match status" value="1"/>
</dbReference>
<dbReference type="GO" id="GO:0008299">
    <property type="term" value="P:isoprenoid biosynthetic process"/>
    <property type="evidence" value="ECO:0007669"/>
    <property type="project" value="InterPro"/>
</dbReference>
<dbReference type="AlphaFoldDB" id="A0A642VEB5"/>
<dbReference type="InterPro" id="IPR008949">
    <property type="entry name" value="Isoprenoid_synthase_dom_sf"/>
</dbReference>
<keyword evidence="2" id="KW-0479">Metal-binding</keyword>
<protein>
    <submittedName>
        <fullName evidence="5">Uncharacterized protein</fullName>
    </submittedName>
</protein>
<keyword evidence="3" id="KW-0460">Magnesium</keyword>
<evidence type="ECO:0000256" key="4">
    <source>
        <dbReference type="RuleBase" id="RU004466"/>
    </source>
</evidence>
<dbReference type="VEuPathDB" id="FungiDB:TRICI_000156"/>
<dbReference type="PROSITE" id="PS00723">
    <property type="entry name" value="POLYPRENYL_SYNTHASE_1"/>
    <property type="match status" value="1"/>
</dbReference>
<dbReference type="InterPro" id="IPR000092">
    <property type="entry name" value="Polyprenyl_synt"/>
</dbReference>
<dbReference type="Proteomes" id="UP000761534">
    <property type="component" value="Unassembled WGS sequence"/>
</dbReference>
<evidence type="ECO:0000256" key="1">
    <source>
        <dbReference type="ARBA" id="ARBA00022679"/>
    </source>
</evidence>
<dbReference type="PANTHER" id="PTHR12001:SF44">
    <property type="entry name" value="GERANYLGERANYL PYROPHOSPHATE SYNTHASE"/>
    <property type="match status" value="1"/>
</dbReference>
<dbReference type="PROSITE" id="PS00444">
    <property type="entry name" value="POLYPRENYL_SYNTHASE_2"/>
    <property type="match status" value="1"/>
</dbReference>
<dbReference type="GO" id="GO:0046872">
    <property type="term" value="F:metal ion binding"/>
    <property type="evidence" value="ECO:0007669"/>
    <property type="project" value="UniProtKB-KW"/>
</dbReference>
<comment type="caution">
    <text evidence="5">The sequence shown here is derived from an EMBL/GenBank/DDBJ whole genome shotgun (WGS) entry which is preliminary data.</text>
</comment>
<accession>A0A642VEB5</accession>
<evidence type="ECO:0000313" key="5">
    <source>
        <dbReference type="EMBL" id="KAA8917717.1"/>
    </source>
</evidence>
<sequence>MKTAAGEWTEEQEAIVQGPYNYLRNVPGKDFRPQLIAAFNSVLRVDEAKIAQLSRVIEMLHTSSLLIDDVEDNAMLRRGYPVAHSTFGIAQTINSANYIYFVALQEALKLSDDQQKIISIYTEELINLHRGQGMDLYWRETLNCPSEDEYLDMVMNKTGGLYRLAVRLLQSISETSVDLIPLANLFGVIYQIQDDYLNLQSSVYSTNKGYCEDLTEGKFSFPVIHAIRYDPNNKELLNILRQKTEDTNLKEYAVNYMKDVSKSFVHCRNTIESYRKLSVDFIEGLKVSHPEVNISHLESILDKMLSIGFRNMPTD</sequence>